<dbReference type="Proteomes" id="UP000247702">
    <property type="component" value="Unassembled WGS sequence"/>
</dbReference>
<dbReference type="InterPro" id="IPR011009">
    <property type="entry name" value="Kinase-like_dom_sf"/>
</dbReference>
<keyword evidence="3" id="KW-1185">Reference proteome</keyword>
<proteinExistence type="predicted"/>
<dbReference type="AlphaFoldDB" id="A0A2Z6RYT2"/>
<accession>A0A2Z6RYT2</accession>
<organism evidence="2 3">
    <name type="scientific">Rhizophagus clarus</name>
    <dbReference type="NCBI Taxonomy" id="94130"/>
    <lineage>
        <taxon>Eukaryota</taxon>
        <taxon>Fungi</taxon>
        <taxon>Fungi incertae sedis</taxon>
        <taxon>Mucoromycota</taxon>
        <taxon>Glomeromycotina</taxon>
        <taxon>Glomeromycetes</taxon>
        <taxon>Glomerales</taxon>
        <taxon>Glomeraceae</taxon>
        <taxon>Rhizophagus</taxon>
    </lineage>
</organism>
<evidence type="ECO:0000259" key="1">
    <source>
        <dbReference type="PROSITE" id="PS50011"/>
    </source>
</evidence>
<protein>
    <recommendedName>
        <fullName evidence="1">Protein kinase domain-containing protein</fullName>
    </recommendedName>
</protein>
<dbReference type="InterPro" id="IPR001245">
    <property type="entry name" value="Ser-Thr/Tyr_kinase_cat_dom"/>
</dbReference>
<dbReference type="Pfam" id="PF07714">
    <property type="entry name" value="PK_Tyr_Ser-Thr"/>
    <property type="match status" value="1"/>
</dbReference>
<dbReference type="InterPro" id="IPR051681">
    <property type="entry name" value="Ser/Thr_Kinases-Pseudokinases"/>
</dbReference>
<dbReference type="GO" id="GO:0005524">
    <property type="term" value="F:ATP binding"/>
    <property type="evidence" value="ECO:0007669"/>
    <property type="project" value="InterPro"/>
</dbReference>
<dbReference type="PANTHER" id="PTHR44329:SF291">
    <property type="entry name" value="PROTEIN KINASE DOMAIN-CONTAINING PROTEIN"/>
    <property type="match status" value="1"/>
</dbReference>
<feature type="domain" description="Protein kinase" evidence="1">
    <location>
        <begin position="18"/>
        <end position="281"/>
    </location>
</feature>
<dbReference type="InterPro" id="IPR000719">
    <property type="entry name" value="Prot_kinase_dom"/>
</dbReference>
<dbReference type="PROSITE" id="PS50011">
    <property type="entry name" value="PROTEIN_KINASE_DOM"/>
    <property type="match status" value="1"/>
</dbReference>
<dbReference type="PANTHER" id="PTHR44329">
    <property type="entry name" value="SERINE/THREONINE-PROTEIN KINASE TNNI3K-RELATED"/>
    <property type="match status" value="1"/>
</dbReference>
<evidence type="ECO:0000313" key="2">
    <source>
        <dbReference type="EMBL" id="GBC06113.1"/>
    </source>
</evidence>
<sequence>MDKFISDKKLRWIPYNKFENVKYLNKGGFGTVDKAIWLDETENREVALKCLNKMNENLDEFLNEWKYHESCSDSLEIISLYGVTKNPHTLKYMVVMDYANEGNLRGNLSRIIKYNWSQKLHMLREIISGLNEIHKQDLIHCDFHDGNILIHKIQTNEGVENYKAFISDLGLCQSVKSSRNDDIFGVLPFIAPEVLRGNSHTQASDIYSFSMIMWEFTSGVSPFNDKEHDLQLSLSICKGERPEIIENTPECYVGLMTKCWSEDPLKRPSSEEILNIIEKWIILPKGKRIKNINEELKSNIIEFKNAPIGRSKPITETHPKACYTSRLLDFNSRELSECLSCMINDDVKQLDIKADEN</sequence>
<dbReference type="Gene3D" id="1.10.510.10">
    <property type="entry name" value="Transferase(Phosphotransferase) domain 1"/>
    <property type="match status" value="1"/>
</dbReference>
<name>A0A2Z6RYT2_9GLOM</name>
<dbReference type="SUPFAM" id="SSF56112">
    <property type="entry name" value="Protein kinase-like (PK-like)"/>
    <property type="match status" value="1"/>
</dbReference>
<dbReference type="EMBL" id="BEXD01004052">
    <property type="protein sequence ID" value="GBC06113.1"/>
    <property type="molecule type" value="Genomic_DNA"/>
</dbReference>
<reference evidence="2 3" key="1">
    <citation type="submission" date="2017-11" db="EMBL/GenBank/DDBJ databases">
        <title>The genome of Rhizophagus clarus HR1 reveals common genetic basis of auxotrophy among arbuscular mycorrhizal fungi.</title>
        <authorList>
            <person name="Kobayashi Y."/>
        </authorList>
    </citation>
    <scope>NUCLEOTIDE SEQUENCE [LARGE SCALE GENOMIC DNA]</scope>
    <source>
        <strain evidence="2 3">HR1</strain>
    </source>
</reference>
<gene>
    <name evidence="2" type="ORF">RclHR1_06630002</name>
</gene>
<comment type="caution">
    <text evidence="2">The sequence shown here is derived from an EMBL/GenBank/DDBJ whole genome shotgun (WGS) entry which is preliminary data.</text>
</comment>
<dbReference type="GO" id="GO:0004674">
    <property type="term" value="F:protein serine/threonine kinase activity"/>
    <property type="evidence" value="ECO:0007669"/>
    <property type="project" value="TreeGrafter"/>
</dbReference>
<evidence type="ECO:0000313" key="3">
    <source>
        <dbReference type="Proteomes" id="UP000247702"/>
    </source>
</evidence>